<proteinExistence type="predicted"/>
<protein>
    <submittedName>
        <fullName evidence="1">Uncharacterized protein</fullName>
    </submittedName>
</protein>
<dbReference type="EMBL" id="WKFB01000490">
    <property type="protein sequence ID" value="KAF6721436.1"/>
    <property type="molecule type" value="Genomic_DNA"/>
</dbReference>
<organism evidence="1 2">
    <name type="scientific">Oryzias melastigma</name>
    <name type="common">Marine medaka</name>
    <dbReference type="NCBI Taxonomy" id="30732"/>
    <lineage>
        <taxon>Eukaryota</taxon>
        <taxon>Metazoa</taxon>
        <taxon>Chordata</taxon>
        <taxon>Craniata</taxon>
        <taxon>Vertebrata</taxon>
        <taxon>Euteleostomi</taxon>
        <taxon>Actinopterygii</taxon>
        <taxon>Neopterygii</taxon>
        <taxon>Teleostei</taxon>
        <taxon>Neoteleostei</taxon>
        <taxon>Acanthomorphata</taxon>
        <taxon>Ovalentaria</taxon>
        <taxon>Atherinomorphae</taxon>
        <taxon>Beloniformes</taxon>
        <taxon>Adrianichthyidae</taxon>
        <taxon>Oryziinae</taxon>
        <taxon>Oryzias</taxon>
    </lineage>
</organism>
<evidence type="ECO:0000313" key="2">
    <source>
        <dbReference type="Proteomes" id="UP000646548"/>
    </source>
</evidence>
<evidence type="ECO:0000313" key="1">
    <source>
        <dbReference type="EMBL" id="KAF6721436.1"/>
    </source>
</evidence>
<name>A0A834C7S7_ORYME</name>
<gene>
    <name evidence="1" type="ORF">FQA47_014668</name>
</gene>
<reference evidence="1" key="1">
    <citation type="journal article" name="BMC Genomics">
        <title>Long-read sequencing and de novo genome assembly of marine medaka (Oryzias melastigma).</title>
        <authorList>
            <person name="Liang P."/>
            <person name="Saqib H.S.A."/>
            <person name="Ni X."/>
            <person name="Shen Y."/>
        </authorList>
    </citation>
    <scope>NUCLEOTIDE SEQUENCE</scope>
    <source>
        <strain evidence="1">Bigg-433</strain>
    </source>
</reference>
<dbReference type="AlphaFoldDB" id="A0A834C7S7"/>
<accession>A0A834C7S7</accession>
<sequence length="66" mass="7107">MPKSVSLPCRGLEDSDFSTLESFLGPSFTVESVFMDSIFSESAGDRLPFLSLNPSLVSNISGPPCY</sequence>
<comment type="caution">
    <text evidence="1">The sequence shown here is derived from an EMBL/GenBank/DDBJ whole genome shotgun (WGS) entry which is preliminary data.</text>
</comment>
<dbReference type="Proteomes" id="UP000646548">
    <property type="component" value="Unassembled WGS sequence"/>
</dbReference>